<keyword evidence="4" id="KW-1185">Reference proteome</keyword>
<comment type="similarity">
    <text evidence="1">Belongs to the glutaredoxin family.</text>
</comment>
<dbReference type="PANTHER" id="PTHR45694:SF18">
    <property type="entry name" value="GLUTAREDOXIN-1-RELATED"/>
    <property type="match status" value="1"/>
</dbReference>
<dbReference type="Proteomes" id="UP001595710">
    <property type="component" value="Unassembled WGS sequence"/>
</dbReference>
<dbReference type="PROSITE" id="PS51354">
    <property type="entry name" value="GLUTAREDOXIN_2"/>
    <property type="match status" value="1"/>
</dbReference>
<dbReference type="RefSeq" id="WP_290280644.1">
    <property type="nucleotide sequence ID" value="NZ_JAUFQI010000001.1"/>
</dbReference>
<organism evidence="3 4">
    <name type="scientific">Reinekea marina</name>
    <dbReference type="NCBI Taxonomy" id="1310421"/>
    <lineage>
        <taxon>Bacteria</taxon>
        <taxon>Pseudomonadati</taxon>
        <taxon>Pseudomonadota</taxon>
        <taxon>Gammaproteobacteria</taxon>
        <taxon>Oceanospirillales</taxon>
        <taxon>Saccharospirillaceae</taxon>
        <taxon>Reinekea</taxon>
    </lineage>
</organism>
<dbReference type="PRINTS" id="PR00160">
    <property type="entry name" value="GLUTAREDOXIN"/>
</dbReference>
<sequence>MTRTVLSLEEIHPAIHSKLGGGHDAVLNQVKQAIASNKVVVIGMKINPFVKKARKLLSEQGIEFTYLEYGSYFAQWHPRLAIKMWTGFKTYPQVFVNGTLVGGYSDVKKLVDTGELAKLLGSTAQA</sequence>
<dbReference type="Gene3D" id="3.40.30.10">
    <property type="entry name" value="Glutaredoxin"/>
    <property type="match status" value="1"/>
</dbReference>
<dbReference type="InterPro" id="IPR036249">
    <property type="entry name" value="Thioredoxin-like_sf"/>
</dbReference>
<proteinExistence type="inferred from homology"/>
<dbReference type="PANTHER" id="PTHR45694">
    <property type="entry name" value="GLUTAREDOXIN 2"/>
    <property type="match status" value="1"/>
</dbReference>
<accession>A0ABV7WR18</accession>
<evidence type="ECO:0000256" key="1">
    <source>
        <dbReference type="ARBA" id="ARBA00007787"/>
    </source>
</evidence>
<evidence type="ECO:0000259" key="2">
    <source>
        <dbReference type="Pfam" id="PF00462"/>
    </source>
</evidence>
<dbReference type="InterPro" id="IPR002109">
    <property type="entry name" value="Glutaredoxin"/>
</dbReference>
<protein>
    <submittedName>
        <fullName evidence="3">Glutaredoxin domain-containing protein</fullName>
    </submittedName>
</protein>
<dbReference type="SUPFAM" id="SSF52833">
    <property type="entry name" value="Thioredoxin-like"/>
    <property type="match status" value="1"/>
</dbReference>
<dbReference type="Pfam" id="PF00462">
    <property type="entry name" value="Glutaredoxin"/>
    <property type="match status" value="1"/>
</dbReference>
<dbReference type="EMBL" id="JBHRYN010000010">
    <property type="protein sequence ID" value="MFC3701661.1"/>
    <property type="molecule type" value="Genomic_DNA"/>
</dbReference>
<evidence type="ECO:0000313" key="3">
    <source>
        <dbReference type="EMBL" id="MFC3701661.1"/>
    </source>
</evidence>
<reference evidence="4" key="1">
    <citation type="journal article" date="2019" name="Int. J. Syst. Evol. Microbiol.">
        <title>The Global Catalogue of Microorganisms (GCM) 10K type strain sequencing project: providing services to taxonomists for standard genome sequencing and annotation.</title>
        <authorList>
            <consortium name="The Broad Institute Genomics Platform"/>
            <consortium name="The Broad Institute Genome Sequencing Center for Infectious Disease"/>
            <person name="Wu L."/>
            <person name="Ma J."/>
        </authorList>
    </citation>
    <scope>NUCLEOTIDE SEQUENCE [LARGE SCALE GENOMIC DNA]</scope>
    <source>
        <strain evidence="4">CECT 8288</strain>
    </source>
</reference>
<comment type="caution">
    <text evidence="3">The sequence shown here is derived from an EMBL/GenBank/DDBJ whole genome shotgun (WGS) entry which is preliminary data.</text>
</comment>
<dbReference type="InterPro" id="IPR014025">
    <property type="entry name" value="Glutaredoxin_subgr"/>
</dbReference>
<gene>
    <name evidence="3" type="ORF">ACFOND_08435</name>
</gene>
<name>A0ABV7WR18_9GAMM</name>
<evidence type="ECO:0000313" key="4">
    <source>
        <dbReference type="Proteomes" id="UP001595710"/>
    </source>
</evidence>
<feature type="domain" description="Glutaredoxin" evidence="2">
    <location>
        <begin position="48"/>
        <end position="101"/>
    </location>
</feature>